<evidence type="ECO:0000313" key="3">
    <source>
        <dbReference type="Proteomes" id="UP000298468"/>
    </source>
</evidence>
<proteinExistence type="predicted"/>
<sequence>MEQVEVALWIQVAAVLAAVAAVIIAMFAAVAASVVALVLGWLDRRTALAISTADQQFQRLFREQELLQRLLENYNRGGSKDSDEAGRMGSEALTLFGAIGPERLPELWESHVSSDVSFHAHLEDPEMPPYKKEAIKVQLALNASRRALDAHLRTGR</sequence>
<dbReference type="Proteomes" id="UP000298468">
    <property type="component" value="Unassembled WGS sequence"/>
</dbReference>
<dbReference type="EMBL" id="SOHM01000017">
    <property type="protein sequence ID" value="TFD91584.1"/>
    <property type="molecule type" value="Genomic_DNA"/>
</dbReference>
<keyword evidence="1" id="KW-0472">Membrane</keyword>
<keyword evidence="1" id="KW-0812">Transmembrane</keyword>
<protein>
    <submittedName>
        <fullName evidence="2">Uncharacterized protein</fullName>
    </submittedName>
</protein>
<keyword evidence="1" id="KW-1133">Transmembrane helix</keyword>
<organism evidence="2 3">
    <name type="scientific">Cryobacterium lactosi</name>
    <dbReference type="NCBI Taxonomy" id="1259202"/>
    <lineage>
        <taxon>Bacteria</taxon>
        <taxon>Bacillati</taxon>
        <taxon>Actinomycetota</taxon>
        <taxon>Actinomycetes</taxon>
        <taxon>Micrococcales</taxon>
        <taxon>Microbacteriaceae</taxon>
        <taxon>Cryobacterium</taxon>
    </lineage>
</organism>
<dbReference type="AlphaFoldDB" id="A0A4R9BV50"/>
<gene>
    <name evidence="2" type="ORF">E3T61_08980</name>
</gene>
<comment type="caution">
    <text evidence="2">The sequence shown here is derived from an EMBL/GenBank/DDBJ whole genome shotgun (WGS) entry which is preliminary data.</text>
</comment>
<keyword evidence="3" id="KW-1185">Reference proteome</keyword>
<dbReference type="RefSeq" id="WP_134640519.1">
    <property type="nucleotide sequence ID" value="NZ_SOHM01000017.1"/>
</dbReference>
<feature type="transmembrane region" description="Helical" evidence="1">
    <location>
        <begin position="6"/>
        <end position="39"/>
    </location>
</feature>
<dbReference type="OrthoDB" id="5125342at2"/>
<accession>A0A4R9BV50</accession>
<evidence type="ECO:0000256" key="1">
    <source>
        <dbReference type="SAM" id="Phobius"/>
    </source>
</evidence>
<reference evidence="2 3" key="1">
    <citation type="submission" date="2019-03" db="EMBL/GenBank/DDBJ databases">
        <title>Genomics of glacier-inhabiting Cryobacterium strains.</title>
        <authorList>
            <person name="Liu Q."/>
            <person name="Xin Y.-H."/>
        </authorList>
    </citation>
    <scope>NUCLEOTIDE SEQUENCE [LARGE SCALE GENOMIC DNA]</scope>
    <source>
        <strain evidence="2 3">Sr59</strain>
    </source>
</reference>
<name>A0A4R9BV50_9MICO</name>
<evidence type="ECO:0000313" key="2">
    <source>
        <dbReference type="EMBL" id="TFD91584.1"/>
    </source>
</evidence>